<feature type="transmembrane region" description="Helical" evidence="1">
    <location>
        <begin position="112"/>
        <end position="133"/>
    </location>
</feature>
<dbReference type="Proteomes" id="UP000077154">
    <property type="component" value="Unassembled WGS sequence"/>
</dbReference>
<evidence type="ECO:0000313" key="2">
    <source>
        <dbReference type="EMBL" id="OAF59531.1"/>
    </source>
</evidence>
<dbReference type="EMBL" id="KV441393">
    <property type="protein sequence ID" value="OAF59531.1"/>
    <property type="molecule type" value="Genomic_DNA"/>
</dbReference>
<protein>
    <submittedName>
        <fullName evidence="2">Uncharacterized protein</fullName>
    </submittedName>
</protein>
<keyword evidence="1" id="KW-0472">Membrane</keyword>
<accession>A0A177AE36</accession>
<reference evidence="2" key="1">
    <citation type="submission" date="2016-03" db="EMBL/GenBank/DDBJ databases">
        <title>Updated assembly of Pseudogymnoascus destructans, the fungus causing white-nose syndrome of bats.</title>
        <authorList>
            <person name="Palmer J.M."/>
            <person name="Drees K.P."/>
            <person name="Foster J.T."/>
            <person name="Lindner D.L."/>
        </authorList>
    </citation>
    <scope>NUCLEOTIDE SEQUENCE [LARGE SCALE GENOMIC DNA]</scope>
    <source>
        <strain evidence="2">20631-21</strain>
    </source>
</reference>
<sequence length="151" mass="17133">MSTTSIYLQKLPTLFVVSLQTPRSSLPLEESQSASGKYLAENHADDIAKLERYMIYSQRVFYFFLFVVFTNVVLTYFLILHPSRLSCKPNAELCAACAEANPSWTDLLAESIWGKASTAISSTLIICWAVHSYRRRRSMELKLSSGRNNHT</sequence>
<keyword evidence="1" id="KW-0812">Transmembrane</keyword>
<proteinExistence type="predicted"/>
<organism evidence="2">
    <name type="scientific">Pseudogymnoascus destructans</name>
    <dbReference type="NCBI Taxonomy" id="655981"/>
    <lineage>
        <taxon>Eukaryota</taxon>
        <taxon>Fungi</taxon>
        <taxon>Dikarya</taxon>
        <taxon>Ascomycota</taxon>
        <taxon>Pezizomycotina</taxon>
        <taxon>Leotiomycetes</taxon>
        <taxon>Thelebolales</taxon>
        <taxon>Thelebolaceae</taxon>
        <taxon>Pseudogymnoascus</taxon>
    </lineage>
</organism>
<dbReference type="AlphaFoldDB" id="A0A177AE36"/>
<feature type="transmembrane region" description="Helical" evidence="1">
    <location>
        <begin position="60"/>
        <end position="79"/>
    </location>
</feature>
<dbReference type="GeneID" id="36287131"/>
<name>A0A177AE36_9PEZI</name>
<dbReference type="RefSeq" id="XP_024324814.1">
    <property type="nucleotide sequence ID" value="XM_024467695.1"/>
</dbReference>
<dbReference type="OrthoDB" id="10436150at2759"/>
<dbReference type="VEuPathDB" id="FungiDB:GMDG_03257"/>
<evidence type="ECO:0000256" key="1">
    <source>
        <dbReference type="SAM" id="Phobius"/>
    </source>
</evidence>
<keyword evidence="1" id="KW-1133">Transmembrane helix</keyword>
<gene>
    <name evidence="2" type="ORF">VC83_04058</name>
</gene>